<dbReference type="Pfam" id="PF08448">
    <property type="entry name" value="PAS_4"/>
    <property type="match status" value="1"/>
</dbReference>
<dbReference type="InterPro" id="IPR000014">
    <property type="entry name" value="PAS"/>
</dbReference>
<dbReference type="Pfam" id="PF02518">
    <property type="entry name" value="HATPase_c"/>
    <property type="match status" value="1"/>
</dbReference>
<dbReference type="InterPro" id="IPR013656">
    <property type="entry name" value="PAS_4"/>
</dbReference>
<dbReference type="Pfam" id="PF13426">
    <property type="entry name" value="PAS_9"/>
    <property type="match status" value="1"/>
</dbReference>
<gene>
    <name evidence="5" type="ordered locus">Mpal_1776</name>
</gene>
<sequence length="535" mass="60619">MISVKQNLASIKEVLKKNPRGLSITDISRELSLNRNSVAKYVNMLMVSGDIEMRSFAAAKVYFLSDRVPISTMLDYASDMIVVLNSELKILQANDNFLTFTGKKPQQLQGRSLSSLNLTILKETPLLNWIVNALHGMSYSDEIEWKIDERSISFQIKLIPTVFENGGAGVTLVFEDITEKKEAVAALKQSEARYRAIVEEQTDLICRFLPDGTLTFANNAYCTFFNMAKEELIGHSFKPIIQNSEQRRLNQFVDDITQECPVLTLDEQVIRPDGEEVWLQWTNRALFDDSGNMVEYQAVGREITELKHTEEQLKQALKEKEDLIESVGNRTRGMFQLIQSLFDLQKQYCTIATDLGIIRESQNRIAALALIHEVLEESADPEHIPIRDYTQRLVELIFSTYIHDTEQVTVDQKIEDGLIQTDIAVPYGLILTELLTNSFLWGFPEGRRGTMTIEVACQDRSTILTISDDGVGIPDDLDPARSDTFGLDLVYALTRQLGGTLDLQRKNGTSFRITIPDPVRNHDQNIPPQISIRSF</sequence>
<dbReference type="NCBIfam" id="TIGR00229">
    <property type="entry name" value="sensory_box"/>
    <property type="match status" value="2"/>
</dbReference>
<dbReference type="InterPro" id="IPR035965">
    <property type="entry name" value="PAS-like_dom_sf"/>
</dbReference>
<dbReference type="SUPFAM" id="SSF55785">
    <property type="entry name" value="PYP-like sensor domain (PAS domain)"/>
    <property type="match status" value="2"/>
</dbReference>
<dbReference type="eggNOG" id="arCOG03931">
    <property type="taxonomic scope" value="Archaea"/>
</dbReference>
<protein>
    <submittedName>
        <fullName evidence="5">Signal transduction histidine kinase</fullName>
    </submittedName>
</protein>
<dbReference type="PANTHER" id="PTHR43065:SF23">
    <property type="entry name" value="SENSOR HISTIDINE KINASE PDTAS"/>
    <property type="match status" value="1"/>
</dbReference>
<dbReference type="KEGG" id="mpl:Mpal_1776"/>
<dbReference type="GO" id="GO:0016301">
    <property type="term" value="F:kinase activity"/>
    <property type="evidence" value="ECO:0007669"/>
    <property type="project" value="UniProtKB-KW"/>
</dbReference>
<organism evidence="5 6">
    <name type="scientific">Methanosphaerula palustris (strain ATCC BAA-1556 / DSM 19958 / E1-9c)</name>
    <dbReference type="NCBI Taxonomy" id="521011"/>
    <lineage>
        <taxon>Archaea</taxon>
        <taxon>Methanobacteriati</taxon>
        <taxon>Methanobacteriota</taxon>
        <taxon>Stenosarchaea group</taxon>
        <taxon>Methanomicrobia</taxon>
        <taxon>Methanomicrobiales</taxon>
        <taxon>Methanoregulaceae</taxon>
        <taxon>Methanosphaerula</taxon>
    </lineage>
</organism>
<keyword evidence="1" id="KW-0175">Coiled coil</keyword>
<dbReference type="RefSeq" id="WP_012618402.1">
    <property type="nucleotide sequence ID" value="NC_011832.1"/>
</dbReference>
<dbReference type="GO" id="GO:0000160">
    <property type="term" value="P:phosphorelay signal transduction system"/>
    <property type="evidence" value="ECO:0007669"/>
    <property type="project" value="UniProtKB-KW"/>
</dbReference>
<dbReference type="Pfam" id="PF07568">
    <property type="entry name" value="HisKA_2"/>
    <property type="match status" value="1"/>
</dbReference>
<dbReference type="PROSITE" id="PS50113">
    <property type="entry name" value="PAC"/>
    <property type="match status" value="1"/>
</dbReference>
<dbReference type="eggNOG" id="arCOG02365">
    <property type="taxonomic scope" value="Archaea"/>
</dbReference>
<dbReference type="InterPro" id="IPR001610">
    <property type="entry name" value="PAC"/>
</dbReference>
<dbReference type="STRING" id="521011.Mpal_1776"/>
<dbReference type="PROSITE" id="PS50109">
    <property type="entry name" value="HIS_KIN"/>
    <property type="match status" value="1"/>
</dbReference>
<evidence type="ECO:0000313" key="5">
    <source>
        <dbReference type="EMBL" id="ACL17083.1"/>
    </source>
</evidence>
<dbReference type="Gene3D" id="3.30.565.10">
    <property type="entry name" value="Histidine kinase-like ATPase, C-terminal domain"/>
    <property type="match status" value="1"/>
</dbReference>
<keyword evidence="6" id="KW-1185">Reference proteome</keyword>
<evidence type="ECO:0000259" key="3">
    <source>
        <dbReference type="PROSITE" id="PS50112"/>
    </source>
</evidence>
<feature type="domain" description="PAC" evidence="4">
    <location>
        <begin position="263"/>
        <end position="315"/>
    </location>
</feature>
<dbReference type="Gene3D" id="3.30.450.20">
    <property type="entry name" value="PAS domain"/>
    <property type="match status" value="2"/>
</dbReference>
<dbReference type="PANTHER" id="PTHR43065">
    <property type="entry name" value="SENSOR HISTIDINE KINASE"/>
    <property type="match status" value="1"/>
</dbReference>
<feature type="domain" description="Histidine kinase" evidence="2">
    <location>
        <begin position="430"/>
        <end position="519"/>
    </location>
</feature>
<feature type="domain" description="PAS" evidence="3">
    <location>
        <begin position="66"/>
        <end position="113"/>
    </location>
</feature>
<feature type="domain" description="PAS" evidence="3">
    <location>
        <begin position="190"/>
        <end position="260"/>
    </location>
</feature>
<dbReference type="HOGENOM" id="CLU_000445_114_58_2"/>
<proteinExistence type="predicted"/>
<evidence type="ECO:0000259" key="4">
    <source>
        <dbReference type="PROSITE" id="PS50113"/>
    </source>
</evidence>
<dbReference type="PROSITE" id="PS50112">
    <property type="entry name" value="PAS"/>
    <property type="match status" value="2"/>
</dbReference>
<reference evidence="5 6" key="1">
    <citation type="journal article" date="2015" name="Genome Announc.">
        <title>Complete Genome Sequence of Methanosphaerula palustris E1-9CT, a Hydrogenotrophic Methanogen Isolated from a Minerotrophic Fen Peatland.</title>
        <authorList>
            <person name="Cadillo-Quiroz H."/>
            <person name="Browne P."/>
            <person name="Kyrpides N."/>
            <person name="Woyke T."/>
            <person name="Goodwin L."/>
            <person name="Detter C."/>
            <person name="Yavitt J.B."/>
            <person name="Zinder S.H."/>
        </authorList>
    </citation>
    <scope>NUCLEOTIDE SEQUENCE [LARGE SCALE GENOMIC DNA]</scope>
    <source>
        <strain evidence="6">ATCC BAA-1556 / DSM 19958 / E1-9c</strain>
    </source>
</reference>
<dbReference type="InterPro" id="IPR000700">
    <property type="entry name" value="PAS-assoc_C"/>
</dbReference>
<name>B8GK12_METPE</name>
<keyword evidence="5" id="KW-0808">Transferase</keyword>
<dbReference type="CDD" id="cd00130">
    <property type="entry name" value="PAS"/>
    <property type="match status" value="2"/>
</dbReference>
<dbReference type="SMART" id="SM00086">
    <property type="entry name" value="PAC"/>
    <property type="match status" value="1"/>
</dbReference>
<dbReference type="SMART" id="SM00091">
    <property type="entry name" value="PAS"/>
    <property type="match status" value="2"/>
</dbReference>
<evidence type="ECO:0000256" key="1">
    <source>
        <dbReference type="SAM" id="Coils"/>
    </source>
</evidence>
<dbReference type="SUPFAM" id="SSF55874">
    <property type="entry name" value="ATPase domain of HSP90 chaperone/DNA topoisomerase II/histidine kinase"/>
    <property type="match status" value="1"/>
</dbReference>
<accession>B8GK12</accession>
<dbReference type="OrthoDB" id="8127at2157"/>
<dbReference type="AlphaFoldDB" id="B8GK12"/>
<dbReference type="InterPro" id="IPR003594">
    <property type="entry name" value="HATPase_dom"/>
</dbReference>
<dbReference type="GO" id="GO:0005524">
    <property type="term" value="F:ATP binding"/>
    <property type="evidence" value="ECO:0007669"/>
    <property type="project" value="UniProtKB-KW"/>
</dbReference>
<dbReference type="SMART" id="SM00387">
    <property type="entry name" value="HATPase_c"/>
    <property type="match status" value="1"/>
</dbReference>
<dbReference type="InterPro" id="IPR036890">
    <property type="entry name" value="HATPase_C_sf"/>
</dbReference>
<evidence type="ECO:0000313" key="6">
    <source>
        <dbReference type="Proteomes" id="UP000002457"/>
    </source>
</evidence>
<feature type="coiled-coil region" evidence="1">
    <location>
        <begin position="299"/>
        <end position="330"/>
    </location>
</feature>
<dbReference type="GeneID" id="25394181"/>
<evidence type="ECO:0000259" key="2">
    <source>
        <dbReference type="PROSITE" id="PS50109"/>
    </source>
</evidence>
<dbReference type="InterPro" id="IPR005467">
    <property type="entry name" value="His_kinase_dom"/>
</dbReference>
<dbReference type="Proteomes" id="UP000002457">
    <property type="component" value="Chromosome"/>
</dbReference>
<dbReference type="EMBL" id="CP001338">
    <property type="protein sequence ID" value="ACL17083.1"/>
    <property type="molecule type" value="Genomic_DNA"/>
</dbReference>
<keyword evidence="5" id="KW-0418">Kinase</keyword>
<dbReference type="InterPro" id="IPR011495">
    <property type="entry name" value="Sig_transdc_His_kin_sub2_dim/P"/>
</dbReference>